<dbReference type="VEuPathDB" id="FungiDB:AB675_9938"/>
<evidence type="ECO:0000256" key="2">
    <source>
        <dbReference type="ARBA" id="ARBA00022692"/>
    </source>
</evidence>
<dbReference type="PANTHER" id="PTHR23502:SF60">
    <property type="entry name" value="MAJOR FACILITATOR SUPERFAMILY (MFS) PROFILE DOMAIN-CONTAINING PROTEIN-RELATED"/>
    <property type="match status" value="1"/>
</dbReference>
<feature type="transmembrane region" description="Helical" evidence="5">
    <location>
        <begin position="83"/>
        <end position="109"/>
    </location>
</feature>
<gene>
    <name evidence="6" type="ORF">AB675_9938</name>
</gene>
<keyword evidence="4 5" id="KW-0472">Membrane</keyword>
<reference evidence="6 7" key="1">
    <citation type="submission" date="2015-06" db="EMBL/GenBank/DDBJ databases">
        <title>Draft genome of the ant-associated black yeast Phialophora attae CBS 131958.</title>
        <authorList>
            <person name="Moreno L.F."/>
            <person name="Stielow B.J."/>
            <person name="de Hoog S."/>
            <person name="Vicente V.A."/>
            <person name="Weiss V.A."/>
            <person name="de Vries M."/>
            <person name="Cruz L.M."/>
            <person name="Souza E.M."/>
        </authorList>
    </citation>
    <scope>NUCLEOTIDE SEQUENCE [LARGE SCALE GENOMIC DNA]</scope>
    <source>
        <strain evidence="6 7">CBS 131958</strain>
    </source>
</reference>
<proteinExistence type="predicted"/>
<dbReference type="Proteomes" id="UP000038010">
    <property type="component" value="Unassembled WGS sequence"/>
</dbReference>
<dbReference type="Gene3D" id="1.20.1250.20">
    <property type="entry name" value="MFS general substrate transporter like domains"/>
    <property type="match status" value="1"/>
</dbReference>
<dbReference type="InterPro" id="IPR036259">
    <property type="entry name" value="MFS_trans_sf"/>
</dbReference>
<evidence type="ECO:0000313" key="7">
    <source>
        <dbReference type="Proteomes" id="UP000038010"/>
    </source>
</evidence>
<feature type="transmembrane region" description="Helical" evidence="5">
    <location>
        <begin position="59"/>
        <end position="77"/>
    </location>
</feature>
<comment type="subcellular location">
    <subcellularLocation>
        <location evidence="1">Membrane</location>
        <topology evidence="1">Multi-pass membrane protein</topology>
    </subcellularLocation>
</comment>
<feature type="transmembrane region" description="Helical" evidence="5">
    <location>
        <begin position="26"/>
        <end position="47"/>
    </location>
</feature>
<name>A0A0N1HLD2_9EURO</name>
<evidence type="ECO:0000256" key="3">
    <source>
        <dbReference type="ARBA" id="ARBA00022989"/>
    </source>
</evidence>
<dbReference type="GO" id="GO:0016020">
    <property type="term" value="C:membrane"/>
    <property type="evidence" value="ECO:0007669"/>
    <property type="project" value="UniProtKB-SubCell"/>
</dbReference>
<dbReference type="GO" id="GO:0022857">
    <property type="term" value="F:transmembrane transporter activity"/>
    <property type="evidence" value="ECO:0007669"/>
    <property type="project" value="TreeGrafter"/>
</dbReference>
<protein>
    <submittedName>
        <fullName evidence="6">Putative transporter</fullName>
    </submittedName>
</protein>
<accession>A0A0N1HLD2</accession>
<dbReference type="SUPFAM" id="SSF103473">
    <property type="entry name" value="MFS general substrate transporter"/>
    <property type="match status" value="1"/>
</dbReference>
<evidence type="ECO:0000256" key="5">
    <source>
        <dbReference type="SAM" id="Phobius"/>
    </source>
</evidence>
<keyword evidence="3 5" id="KW-1133">Transmembrane helix</keyword>
<evidence type="ECO:0000313" key="6">
    <source>
        <dbReference type="EMBL" id="KPI35303.1"/>
    </source>
</evidence>
<dbReference type="AlphaFoldDB" id="A0A0N1HLD2"/>
<dbReference type="RefSeq" id="XP_017995266.1">
    <property type="nucleotide sequence ID" value="XM_018150514.1"/>
</dbReference>
<sequence>MPLGLLIWGWAGEAHTHWIVPNLGAVVFAAGGYTCSASVSVYTIDVYTRYGASAVSTNLVTRSMAGAFFPLFAPYLFDEKRLGFGWGCTVLAGAFLAVGSGAIVILWFWGEKIRARSRYCAEDNDEE</sequence>
<keyword evidence="2 5" id="KW-0812">Transmembrane</keyword>
<keyword evidence="7" id="KW-1185">Reference proteome</keyword>
<dbReference type="GeneID" id="28742394"/>
<organism evidence="6 7">
    <name type="scientific">Cyphellophora attinorum</name>
    <dbReference type="NCBI Taxonomy" id="1664694"/>
    <lineage>
        <taxon>Eukaryota</taxon>
        <taxon>Fungi</taxon>
        <taxon>Dikarya</taxon>
        <taxon>Ascomycota</taxon>
        <taxon>Pezizomycotina</taxon>
        <taxon>Eurotiomycetes</taxon>
        <taxon>Chaetothyriomycetidae</taxon>
        <taxon>Chaetothyriales</taxon>
        <taxon>Cyphellophoraceae</taxon>
        <taxon>Cyphellophora</taxon>
    </lineage>
</organism>
<dbReference type="OrthoDB" id="6770063at2759"/>
<evidence type="ECO:0000256" key="1">
    <source>
        <dbReference type="ARBA" id="ARBA00004141"/>
    </source>
</evidence>
<evidence type="ECO:0000256" key="4">
    <source>
        <dbReference type="ARBA" id="ARBA00023136"/>
    </source>
</evidence>
<dbReference type="EMBL" id="LFJN01000041">
    <property type="protein sequence ID" value="KPI35303.1"/>
    <property type="molecule type" value="Genomic_DNA"/>
</dbReference>
<dbReference type="STRING" id="1664694.A0A0N1HLD2"/>
<dbReference type="PANTHER" id="PTHR23502">
    <property type="entry name" value="MAJOR FACILITATOR SUPERFAMILY"/>
    <property type="match status" value="1"/>
</dbReference>
<comment type="caution">
    <text evidence="6">The sequence shown here is derived from an EMBL/GenBank/DDBJ whole genome shotgun (WGS) entry which is preliminary data.</text>
</comment>